<dbReference type="InterPro" id="IPR036282">
    <property type="entry name" value="Glutathione-S-Trfase_C_sf"/>
</dbReference>
<dbReference type="InterPro" id="IPR036249">
    <property type="entry name" value="Thioredoxin-like_sf"/>
</dbReference>
<dbReference type="PANTHER" id="PTHR44051">
    <property type="entry name" value="GLUTATHIONE S-TRANSFERASE-RELATED"/>
    <property type="match status" value="1"/>
</dbReference>
<evidence type="ECO:0000259" key="4">
    <source>
        <dbReference type="PROSITE" id="PS50405"/>
    </source>
</evidence>
<gene>
    <name evidence="5" type="ORF">DCS_04090</name>
</gene>
<dbReference type="STRING" id="98403.A0A151GIY7"/>
<dbReference type="SFLD" id="SFLDG00358">
    <property type="entry name" value="Main_(cytGST)"/>
    <property type="match status" value="1"/>
</dbReference>
<dbReference type="SUPFAM" id="SSF47616">
    <property type="entry name" value="GST C-terminal domain-like"/>
    <property type="match status" value="1"/>
</dbReference>
<dbReference type="RefSeq" id="XP_040656435.1">
    <property type="nucleotide sequence ID" value="XM_040801402.1"/>
</dbReference>
<feature type="domain" description="GST C-terminal" evidence="4">
    <location>
        <begin position="96"/>
        <end position="225"/>
    </location>
</feature>
<dbReference type="CDD" id="cd03048">
    <property type="entry name" value="GST_N_Ure2p_like"/>
    <property type="match status" value="1"/>
</dbReference>
<dbReference type="GeneID" id="63716733"/>
<evidence type="ECO:0000256" key="1">
    <source>
        <dbReference type="ARBA" id="ARBA00007409"/>
    </source>
</evidence>
<dbReference type="PROSITE" id="PS50405">
    <property type="entry name" value="GST_CTER"/>
    <property type="match status" value="1"/>
</dbReference>
<dbReference type="EMBL" id="LAYC01000002">
    <property type="protein sequence ID" value="KYK57083.1"/>
    <property type="molecule type" value="Genomic_DNA"/>
</dbReference>
<evidence type="ECO:0000313" key="6">
    <source>
        <dbReference type="Proteomes" id="UP000076580"/>
    </source>
</evidence>
<comment type="similarity">
    <text evidence="1 2">Belongs to the GST superfamily.</text>
</comment>
<dbReference type="Pfam" id="PF02798">
    <property type="entry name" value="GST_N"/>
    <property type="match status" value="1"/>
</dbReference>
<dbReference type="CDD" id="cd10291">
    <property type="entry name" value="GST_C_YfcG_like"/>
    <property type="match status" value="1"/>
</dbReference>
<evidence type="ECO:0000259" key="3">
    <source>
        <dbReference type="PROSITE" id="PS50404"/>
    </source>
</evidence>
<proteinExistence type="inferred from homology"/>
<dbReference type="SFLD" id="SFLDS00019">
    <property type="entry name" value="Glutathione_Transferase_(cytos"/>
    <property type="match status" value="1"/>
</dbReference>
<dbReference type="AlphaFoldDB" id="A0A151GIY7"/>
<name>A0A151GIY7_DRECN</name>
<sequence length="252" mass="28827">MATPTDITLYTAQTPNGIKTSILLAELGLEYKLHAIQMMQNEQKEPWFLEINPNGRIPALTDTFNGKPIRVFESGAILEYLVDRYDKDHKLSYPRDAAEHWEVTSWLMWQMGGLGPMQGQANHFKRYAPEKIQYGIDRYVNETRRLYRTLDTHLSKAPHGFLVGDRLTIADISCWGWVAAHAWAGVSLDEFTHLETWLQKLLKRPGFEKGRNVPSAHTVFDNNKLTEEELDKKAVEARTWVQGGMKNDAAAK</sequence>
<organism evidence="5 6">
    <name type="scientific">Drechmeria coniospora</name>
    <name type="common">Nematophagous fungus</name>
    <name type="synonym">Meria coniospora</name>
    <dbReference type="NCBI Taxonomy" id="98403"/>
    <lineage>
        <taxon>Eukaryota</taxon>
        <taxon>Fungi</taxon>
        <taxon>Dikarya</taxon>
        <taxon>Ascomycota</taxon>
        <taxon>Pezizomycotina</taxon>
        <taxon>Sordariomycetes</taxon>
        <taxon>Hypocreomycetidae</taxon>
        <taxon>Hypocreales</taxon>
        <taxon>Ophiocordycipitaceae</taxon>
        <taxon>Drechmeria</taxon>
    </lineage>
</organism>
<comment type="caution">
    <text evidence="5">The sequence shown here is derived from an EMBL/GenBank/DDBJ whole genome shotgun (WGS) entry which is preliminary data.</text>
</comment>
<dbReference type="InterPro" id="IPR004045">
    <property type="entry name" value="Glutathione_S-Trfase_N"/>
</dbReference>
<dbReference type="InterPro" id="IPR004046">
    <property type="entry name" value="GST_C"/>
</dbReference>
<dbReference type="SUPFAM" id="SSF52833">
    <property type="entry name" value="Thioredoxin-like"/>
    <property type="match status" value="1"/>
</dbReference>
<protein>
    <submittedName>
        <fullName evidence="5">Glutathione S-transferase II</fullName>
    </submittedName>
</protein>
<dbReference type="PANTHER" id="PTHR44051:SF8">
    <property type="entry name" value="GLUTATHIONE S-TRANSFERASE GSTA"/>
    <property type="match status" value="1"/>
</dbReference>
<dbReference type="GO" id="GO:0016740">
    <property type="term" value="F:transferase activity"/>
    <property type="evidence" value="ECO:0007669"/>
    <property type="project" value="UniProtKB-KW"/>
</dbReference>
<feature type="domain" description="GST N-terminal" evidence="3">
    <location>
        <begin position="4"/>
        <end position="89"/>
    </location>
</feature>
<evidence type="ECO:0000256" key="2">
    <source>
        <dbReference type="RuleBase" id="RU003494"/>
    </source>
</evidence>
<dbReference type="InterPro" id="IPR040079">
    <property type="entry name" value="Glutathione_S-Trfase"/>
</dbReference>
<dbReference type="InterPro" id="IPR010987">
    <property type="entry name" value="Glutathione-S-Trfase_C-like"/>
</dbReference>
<evidence type="ECO:0000313" key="5">
    <source>
        <dbReference type="EMBL" id="KYK57083.1"/>
    </source>
</evidence>
<accession>A0A151GIY7</accession>
<dbReference type="SFLD" id="SFLDG01151">
    <property type="entry name" value="Main.2:_Nu-like"/>
    <property type="match status" value="1"/>
</dbReference>
<reference evidence="5 6" key="1">
    <citation type="journal article" date="2016" name="Sci. Rep.">
        <title>Insights into Adaptations to a Near-Obligate Nematode Endoparasitic Lifestyle from the Finished Genome of Drechmeria coniospora.</title>
        <authorList>
            <person name="Zhang L."/>
            <person name="Zhou Z."/>
            <person name="Guo Q."/>
            <person name="Fokkens L."/>
            <person name="Miskei M."/>
            <person name="Pocsi I."/>
            <person name="Zhang W."/>
            <person name="Chen M."/>
            <person name="Wang L."/>
            <person name="Sun Y."/>
            <person name="Donzelli B.G."/>
            <person name="Gibson D.M."/>
            <person name="Nelson D.R."/>
            <person name="Luo J.G."/>
            <person name="Rep M."/>
            <person name="Liu H."/>
            <person name="Yang S."/>
            <person name="Wang J."/>
            <person name="Krasnoff S.B."/>
            <person name="Xu Y."/>
            <person name="Molnar I."/>
            <person name="Lin M."/>
        </authorList>
    </citation>
    <scope>NUCLEOTIDE SEQUENCE [LARGE SCALE GENOMIC DNA]</scope>
    <source>
        <strain evidence="5 6">ARSEF 6962</strain>
    </source>
</reference>
<dbReference type="InParanoid" id="A0A151GIY7"/>
<dbReference type="PROSITE" id="PS50404">
    <property type="entry name" value="GST_NTER"/>
    <property type="match status" value="1"/>
</dbReference>
<dbReference type="Gene3D" id="3.40.30.10">
    <property type="entry name" value="Glutaredoxin"/>
    <property type="match status" value="1"/>
</dbReference>
<dbReference type="Gene3D" id="1.20.1050.10">
    <property type="match status" value="1"/>
</dbReference>
<keyword evidence="6" id="KW-1185">Reference proteome</keyword>
<dbReference type="Pfam" id="PF00043">
    <property type="entry name" value="GST_C"/>
    <property type="match status" value="1"/>
</dbReference>
<dbReference type="Proteomes" id="UP000076580">
    <property type="component" value="Chromosome 02"/>
</dbReference>
<keyword evidence="5" id="KW-0808">Transferase</keyword>
<dbReference type="FunFam" id="3.40.30.10:FF:000172">
    <property type="entry name" value="Glutathione S-transferase GstA"/>
    <property type="match status" value="1"/>
</dbReference>